<evidence type="ECO:0000256" key="7">
    <source>
        <dbReference type="SAM" id="Phobius"/>
    </source>
</evidence>
<sequence length="218" mass="25057">MLLEIARFVFLALTDLAMLPALNVMKKNRRHFELFVGILHLIVAFTFNAAEAFDTELFLKEDDWHFISDVLTVSYFLLLCVHLMGYKDENHNIVLRYVAFACAWIFKTKDSWNDMLYQALLVICYIIGVFYRRIFTPATGISPLNKQNLFSSFKWLAAAFIALIIVLVFEVDENHNALGFAMGLLHIFGGASFYYAWLSVPCMDSKKDDAIPMHSVFV</sequence>
<dbReference type="AlphaFoldDB" id="A0A0P1ANW0"/>
<dbReference type="GeneID" id="36408405"/>
<proteinExistence type="inferred from homology"/>
<dbReference type="Pfam" id="PF12036">
    <property type="entry name" value="DUF3522"/>
    <property type="match status" value="1"/>
</dbReference>
<evidence type="ECO:0000256" key="5">
    <source>
        <dbReference type="ARBA" id="ARBA00022989"/>
    </source>
</evidence>
<keyword evidence="5 7" id="KW-1133">Transmembrane helix</keyword>
<evidence type="ECO:0000256" key="2">
    <source>
        <dbReference type="ARBA" id="ARBA00005542"/>
    </source>
</evidence>
<feature type="transmembrane region" description="Helical" evidence="7">
    <location>
        <begin position="115"/>
        <end position="132"/>
    </location>
</feature>
<evidence type="ECO:0000256" key="1">
    <source>
        <dbReference type="ARBA" id="ARBA00004651"/>
    </source>
</evidence>
<feature type="transmembrane region" description="Helical" evidence="7">
    <location>
        <begin position="153"/>
        <end position="171"/>
    </location>
</feature>
<evidence type="ECO:0000313" key="8">
    <source>
        <dbReference type="EMBL" id="CEG43133.1"/>
    </source>
</evidence>
<accession>A0A0P1ANW0</accession>
<reference evidence="9" key="1">
    <citation type="submission" date="2014-09" db="EMBL/GenBank/DDBJ databases">
        <authorList>
            <person name="Sharma Rahul"/>
            <person name="Thines Marco"/>
        </authorList>
    </citation>
    <scope>NUCLEOTIDE SEQUENCE [LARGE SCALE GENOMIC DNA]</scope>
</reference>
<dbReference type="GO" id="GO:0005886">
    <property type="term" value="C:plasma membrane"/>
    <property type="evidence" value="ECO:0007669"/>
    <property type="project" value="UniProtKB-SubCell"/>
</dbReference>
<dbReference type="OMA" id="CFNAAEA"/>
<evidence type="ECO:0000313" key="9">
    <source>
        <dbReference type="Proteomes" id="UP000054928"/>
    </source>
</evidence>
<feature type="transmembrane region" description="Helical" evidence="7">
    <location>
        <begin position="65"/>
        <end position="86"/>
    </location>
</feature>
<dbReference type="PANTHER" id="PTHR36561">
    <property type="entry name" value="HAEMOLYSIN-III RELATED-RELATED"/>
    <property type="match status" value="1"/>
</dbReference>
<keyword evidence="6 7" id="KW-0472">Membrane</keyword>
<keyword evidence="9" id="KW-1185">Reference proteome</keyword>
<feature type="transmembrane region" description="Helical" evidence="7">
    <location>
        <begin position="6"/>
        <end position="25"/>
    </location>
</feature>
<keyword evidence="4 7" id="KW-0812">Transmembrane</keyword>
<evidence type="ECO:0000256" key="4">
    <source>
        <dbReference type="ARBA" id="ARBA00022692"/>
    </source>
</evidence>
<evidence type="ECO:0000256" key="6">
    <source>
        <dbReference type="ARBA" id="ARBA00023136"/>
    </source>
</evidence>
<organism evidence="8 9">
    <name type="scientific">Plasmopara halstedii</name>
    <name type="common">Downy mildew of sunflower</name>
    <dbReference type="NCBI Taxonomy" id="4781"/>
    <lineage>
        <taxon>Eukaryota</taxon>
        <taxon>Sar</taxon>
        <taxon>Stramenopiles</taxon>
        <taxon>Oomycota</taxon>
        <taxon>Peronosporomycetes</taxon>
        <taxon>Peronosporales</taxon>
        <taxon>Peronosporaceae</taxon>
        <taxon>Plasmopara</taxon>
    </lineage>
</organism>
<keyword evidence="3" id="KW-1003">Cell membrane</keyword>
<feature type="transmembrane region" description="Helical" evidence="7">
    <location>
        <begin position="177"/>
        <end position="197"/>
    </location>
</feature>
<evidence type="ECO:0000256" key="3">
    <source>
        <dbReference type="ARBA" id="ARBA00022475"/>
    </source>
</evidence>
<comment type="subcellular location">
    <subcellularLocation>
        <location evidence="1">Cell membrane</location>
        <topology evidence="1">Multi-pass membrane protein</topology>
    </subcellularLocation>
</comment>
<feature type="transmembrane region" description="Helical" evidence="7">
    <location>
        <begin position="32"/>
        <end position="53"/>
    </location>
</feature>
<dbReference type="OrthoDB" id="193471at2759"/>
<name>A0A0P1ANW0_PLAHL</name>
<comment type="similarity">
    <text evidence="2">Belongs to the TMEM8 family.</text>
</comment>
<dbReference type="Proteomes" id="UP000054928">
    <property type="component" value="Unassembled WGS sequence"/>
</dbReference>
<dbReference type="RefSeq" id="XP_024579502.1">
    <property type="nucleotide sequence ID" value="XM_024729090.1"/>
</dbReference>
<protein>
    <submittedName>
        <fullName evidence="8">Uncharacterized protein</fullName>
    </submittedName>
</protein>
<dbReference type="PANTHER" id="PTHR36561:SF1">
    <property type="entry name" value="TRANSMEMBRANE PROTEIN 147"/>
    <property type="match status" value="1"/>
</dbReference>
<dbReference type="InterPro" id="IPR021910">
    <property type="entry name" value="NGX6/PGAP6/MYMK"/>
</dbReference>
<dbReference type="EMBL" id="CCYD01000653">
    <property type="protein sequence ID" value="CEG43133.1"/>
    <property type="molecule type" value="Genomic_DNA"/>
</dbReference>